<comment type="caution">
    <text evidence="2">The sequence shown here is derived from an EMBL/GenBank/DDBJ whole genome shotgun (WGS) entry which is preliminary data.</text>
</comment>
<evidence type="ECO:0000313" key="2">
    <source>
        <dbReference type="EMBL" id="KKM82217.1"/>
    </source>
</evidence>
<sequence>MKKISLSASAIDNFKSCPIRWLNAQIHRVRKVETTDSRRQGTSWHKLHELDRDMDTITEYVNEQYTTVPPYKTAEEWEIERVILLYCMAGYNWYYDQQPDQYTVVATEIEFEMPLYGADGDEVEGVTIRGKIDQIVADEYGNLYVREFKSTSLTINDEYWDHLNLDPQISIYVQAANWLKINGELVIYGIGPDEPMIRQVLYNVWHKPKIGPKFITQKVSKELVSTGTYCDQEFEIADMVDLDENRNLHINGVVALIEPGKKEGTYAIYETPDMFGARLLQDVVERPEFYFQQKELCRTPEQMVKFQQELLNIHAMMKYQLENELWYTNDKQCSARFKCEYKALCDNGIVVDPADPPDGYTVRKRK</sequence>
<protein>
    <recommendedName>
        <fullName evidence="1">PD-(D/E)XK endonuclease-like domain-containing protein</fullName>
    </recommendedName>
</protein>
<dbReference type="EMBL" id="LAZR01007897">
    <property type="protein sequence ID" value="KKM82217.1"/>
    <property type="molecule type" value="Genomic_DNA"/>
</dbReference>
<feature type="domain" description="PD-(D/E)XK endonuclease-like" evidence="1">
    <location>
        <begin position="5"/>
        <end position="345"/>
    </location>
</feature>
<proteinExistence type="predicted"/>
<dbReference type="InterPro" id="IPR038726">
    <property type="entry name" value="PDDEXK_AddAB-type"/>
</dbReference>
<gene>
    <name evidence="2" type="ORF">LCGC14_1321830</name>
</gene>
<accession>A0A0F9NLN8</accession>
<organism evidence="2">
    <name type="scientific">marine sediment metagenome</name>
    <dbReference type="NCBI Taxonomy" id="412755"/>
    <lineage>
        <taxon>unclassified sequences</taxon>
        <taxon>metagenomes</taxon>
        <taxon>ecological metagenomes</taxon>
    </lineage>
</organism>
<dbReference type="Pfam" id="PF12705">
    <property type="entry name" value="PDDEXK_1"/>
    <property type="match status" value="1"/>
</dbReference>
<dbReference type="AlphaFoldDB" id="A0A0F9NLN8"/>
<name>A0A0F9NLN8_9ZZZZ</name>
<evidence type="ECO:0000259" key="1">
    <source>
        <dbReference type="Pfam" id="PF12705"/>
    </source>
</evidence>
<reference evidence="2" key="1">
    <citation type="journal article" date="2015" name="Nature">
        <title>Complex archaea that bridge the gap between prokaryotes and eukaryotes.</title>
        <authorList>
            <person name="Spang A."/>
            <person name="Saw J.H."/>
            <person name="Jorgensen S.L."/>
            <person name="Zaremba-Niedzwiedzka K."/>
            <person name="Martijn J."/>
            <person name="Lind A.E."/>
            <person name="van Eijk R."/>
            <person name="Schleper C."/>
            <person name="Guy L."/>
            <person name="Ettema T.J."/>
        </authorList>
    </citation>
    <scope>NUCLEOTIDE SEQUENCE</scope>
</reference>